<dbReference type="Gene3D" id="2.60.40.3940">
    <property type="match status" value="1"/>
</dbReference>
<evidence type="ECO:0000259" key="1">
    <source>
        <dbReference type="Pfam" id="PF21882"/>
    </source>
</evidence>
<gene>
    <name evidence="2" type="ORF">PS896_00482</name>
</gene>
<protein>
    <recommendedName>
        <fullName evidence="1">Putative tail fiber protein gp53-like C-terminal domain-containing protein</fullName>
    </recommendedName>
</protein>
<feature type="domain" description="Putative tail fiber protein gp53-like C-terminal" evidence="1">
    <location>
        <begin position="217"/>
        <end position="292"/>
    </location>
</feature>
<dbReference type="EMBL" id="CABVIN010000001">
    <property type="protein sequence ID" value="VVO54766.1"/>
    <property type="molecule type" value="Genomic_DNA"/>
</dbReference>
<dbReference type="RefSeq" id="WP_150646981.1">
    <property type="nucleotide sequence ID" value="NZ_CABVIN010000001.1"/>
</dbReference>
<dbReference type="Pfam" id="PF21882">
    <property type="entry name" value="Gp53-like_C"/>
    <property type="match status" value="1"/>
</dbReference>
<reference evidence="2 3" key="1">
    <citation type="submission" date="2019-09" db="EMBL/GenBank/DDBJ databases">
        <authorList>
            <person name="Chandra G."/>
            <person name="Truman W A."/>
        </authorList>
    </citation>
    <scope>NUCLEOTIDE SEQUENCE [LARGE SCALE GENOMIC DNA]</scope>
    <source>
        <strain evidence="2">PS896</strain>
    </source>
</reference>
<name>A0A5E7GU13_PSEFL</name>
<dbReference type="AlphaFoldDB" id="A0A5E7GU13"/>
<proteinExistence type="predicted"/>
<evidence type="ECO:0000313" key="3">
    <source>
        <dbReference type="Proteomes" id="UP000377224"/>
    </source>
</evidence>
<sequence>MDYPKSMPGVGLVNSRFVDENPVTGTPGSLIPAEWGNALTEEVLAVIKAAGIEPTEGLNTQLLEAIRGKKLFETPPQFDVSQKVATTEFVQRALGSLAGQTNYVGDVSLTVADVGKLSIFTSPGTVTLPEWSTVPAGGLVSLVAGSGALNVKVRSGESLGTASAVAPDNTLSFVGGSYVTFRRLLLGGGWGLDSGDGALKYSPAFTASLNTAGGYQRLPSGLILQWGLATGGALSETITYPIAFPKSVLFLSGGDLSPAFSDLRFSLYRLSQSQFQRFSNADPGGWNWFAIGF</sequence>
<evidence type="ECO:0000313" key="2">
    <source>
        <dbReference type="EMBL" id="VVO54766.1"/>
    </source>
</evidence>
<dbReference type="Proteomes" id="UP000377224">
    <property type="component" value="Unassembled WGS sequence"/>
</dbReference>
<accession>A0A5E7GU13</accession>
<organism evidence="2 3">
    <name type="scientific">Pseudomonas fluorescens</name>
    <dbReference type="NCBI Taxonomy" id="294"/>
    <lineage>
        <taxon>Bacteria</taxon>
        <taxon>Pseudomonadati</taxon>
        <taxon>Pseudomonadota</taxon>
        <taxon>Gammaproteobacteria</taxon>
        <taxon>Pseudomonadales</taxon>
        <taxon>Pseudomonadaceae</taxon>
        <taxon>Pseudomonas</taxon>
    </lineage>
</organism>
<dbReference type="InterPro" id="IPR054075">
    <property type="entry name" value="Gp53-like_C"/>
</dbReference>